<dbReference type="InterPro" id="IPR021109">
    <property type="entry name" value="Peptidase_aspartic_dom_sf"/>
</dbReference>
<feature type="compositionally biased region" description="Polar residues" evidence="2">
    <location>
        <begin position="553"/>
        <end position="568"/>
    </location>
</feature>
<dbReference type="GO" id="GO:0006508">
    <property type="term" value="P:proteolysis"/>
    <property type="evidence" value="ECO:0007669"/>
    <property type="project" value="InterPro"/>
</dbReference>
<feature type="signal peptide" evidence="4">
    <location>
        <begin position="1"/>
        <end position="23"/>
    </location>
</feature>
<feature type="region of interest" description="Disordered" evidence="2">
    <location>
        <begin position="582"/>
        <end position="610"/>
    </location>
</feature>
<accession>A0A292Q4P1</accession>
<feature type="domain" description="Peptidase A1" evidence="5">
    <location>
        <begin position="59"/>
        <end position="432"/>
    </location>
</feature>
<feature type="region of interest" description="Disordered" evidence="2">
    <location>
        <begin position="205"/>
        <end position="237"/>
    </location>
</feature>
<dbReference type="GO" id="GO:0004190">
    <property type="term" value="F:aspartic-type endopeptidase activity"/>
    <property type="evidence" value="ECO:0007669"/>
    <property type="project" value="InterPro"/>
</dbReference>
<keyword evidence="4" id="KW-0732">Signal</keyword>
<feature type="region of interest" description="Disordered" evidence="2">
    <location>
        <begin position="547"/>
        <end position="568"/>
    </location>
</feature>
<organism evidence="6 7">
    <name type="scientific">Tuber aestivum</name>
    <name type="common">summer truffle</name>
    <dbReference type="NCBI Taxonomy" id="59557"/>
    <lineage>
        <taxon>Eukaryota</taxon>
        <taxon>Fungi</taxon>
        <taxon>Dikarya</taxon>
        <taxon>Ascomycota</taxon>
        <taxon>Pezizomycotina</taxon>
        <taxon>Pezizomycetes</taxon>
        <taxon>Pezizales</taxon>
        <taxon>Tuberaceae</taxon>
        <taxon>Tuber</taxon>
    </lineage>
</organism>
<name>A0A292Q4P1_9PEZI</name>
<keyword evidence="7" id="KW-1185">Reference proteome</keyword>
<reference evidence="6" key="1">
    <citation type="submission" date="2015-10" db="EMBL/GenBank/DDBJ databases">
        <authorList>
            <person name="Regsiter A."/>
            <person name="william w."/>
        </authorList>
    </citation>
    <scope>NUCLEOTIDE SEQUENCE</scope>
    <source>
        <strain evidence="6">Montdore</strain>
    </source>
</reference>
<evidence type="ECO:0000313" key="7">
    <source>
        <dbReference type="Proteomes" id="UP001412239"/>
    </source>
</evidence>
<dbReference type="EMBL" id="LN890966">
    <property type="protein sequence ID" value="CUS13848.1"/>
    <property type="molecule type" value="Genomic_DNA"/>
</dbReference>
<keyword evidence="3" id="KW-1133">Transmembrane helix</keyword>
<protein>
    <recommendedName>
        <fullName evidence="5">Peptidase A1 domain-containing protein</fullName>
    </recommendedName>
</protein>
<dbReference type="GO" id="GO:0000324">
    <property type="term" value="C:fungal-type vacuole"/>
    <property type="evidence" value="ECO:0007669"/>
    <property type="project" value="TreeGrafter"/>
</dbReference>
<dbReference type="PROSITE" id="PS51767">
    <property type="entry name" value="PEPTIDASE_A1"/>
    <property type="match status" value="1"/>
</dbReference>
<feature type="chain" id="PRO_5012629480" description="Peptidase A1 domain-containing protein" evidence="4">
    <location>
        <begin position="24"/>
        <end position="625"/>
    </location>
</feature>
<comment type="similarity">
    <text evidence="1">Belongs to the peptidase A1 family.</text>
</comment>
<dbReference type="Gene3D" id="2.40.70.10">
    <property type="entry name" value="Acid Proteases"/>
    <property type="match status" value="2"/>
</dbReference>
<evidence type="ECO:0000256" key="4">
    <source>
        <dbReference type="SAM" id="SignalP"/>
    </source>
</evidence>
<sequence length="625" mass="68050">MAPSVWNISFLILQGFLVRSTLAARAIHVEFSKPLADNSTDDFLFPLVIGENDAKQTVYLAPSTNNARTFAISLKACTPPGNSTVWLGCLKYRGGGFDPAKSSFKPGSGDSTKLNWRSDQYSLFADGVYGQDSMTLPDKAGDVQLKDFEIGLVDACNMTSGFLGLGPNSTLLERLYKDGEIESRSYGLHVGIDITDHPYPVFDPTFDTGEKPKGESDYDSGIGKRSKMMKRAEEEKPKEVHSFAGGLTLGGYDKSRIDNRTASLTVPVSPDGLLELELTELVVVNSWLVNDSPMHDVLNETRKVIIDSSTPHMYLPDKTADALSYSMEAYYGDPMVDFFYGSDPDKYLGNVTFTLQAPGGSKSIKIVVPPSVFQQPIGMLRDYQPVGGGSYDYYMPVKHFKASSKQPIILGRSFLKAAYIFVNHERKNFHISQVAYTNAPHEIISVSASDSGDYGSGTSSTSSGPGSGQNPGTGPEARGPPIAIIAGASAGGAFLIALIAFLVWRHRNKPKKTHLHTIPSNPSFHENELEGSHALVQLPVRSIEKPPVAASSPYPNDTKTGWSTQPQQGYHEMESNVGTAVSLYPEDGYPQQSAPGYAELATPPPAQQQQQWYQDGTVHARYEMM</sequence>
<evidence type="ECO:0000256" key="3">
    <source>
        <dbReference type="SAM" id="Phobius"/>
    </source>
</evidence>
<feature type="transmembrane region" description="Helical" evidence="3">
    <location>
        <begin position="482"/>
        <end position="504"/>
    </location>
</feature>
<dbReference type="InterPro" id="IPR033121">
    <property type="entry name" value="PEPTIDASE_A1"/>
</dbReference>
<feature type="compositionally biased region" description="Low complexity" evidence="2">
    <location>
        <begin position="447"/>
        <end position="464"/>
    </location>
</feature>
<dbReference type="PANTHER" id="PTHR47966">
    <property type="entry name" value="BETA-SITE APP-CLEAVING ENZYME, ISOFORM A-RELATED"/>
    <property type="match status" value="1"/>
</dbReference>
<dbReference type="SUPFAM" id="SSF50630">
    <property type="entry name" value="Acid proteases"/>
    <property type="match status" value="1"/>
</dbReference>
<keyword evidence="3" id="KW-0472">Membrane</keyword>
<dbReference type="InterPro" id="IPR001461">
    <property type="entry name" value="Aspartic_peptidase_A1"/>
</dbReference>
<gene>
    <name evidence="6" type="ORF">GSTUAT00002059001</name>
</gene>
<feature type="region of interest" description="Disordered" evidence="2">
    <location>
        <begin position="447"/>
        <end position="480"/>
    </location>
</feature>
<evidence type="ECO:0000313" key="6">
    <source>
        <dbReference type="EMBL" id="CUS13848.1"/>
    </source>
</evidence>
<evidence type="ECO:0000259" key="5">
    <source>
        <dbReference type="PROSITE" id="PS51767"/>
    </source>
</evidence>
<keyword evidence="3" id="KW-0812">Transmembrane</keyword>
<dbReference type="Pfam" id="PF00026">
    <property type="entry name" value="Asp"/>
    <property type="match status" value="1"/>
</dbReference>
<evidence type="ECO:0000256" key="2">
    <source>
        <dbReference type="SAM" id="MobiDB-lite"/>
    </source>
</evidence>
<evidence type="ECO:0000256" key="1">
    <source>
        <dbReference type="ARBA" id="ARBA00007447"/>
    </source>
</evidence>
<dbReference type="PANTHER" id="PTHR47966:SF51">
    <property type="entry name" value="BETA-SITE APP-CLEAVING ENZYME, ISOFORM A-RELATED"/>
    <property type="match status" value="1"/>
</dbReference>
<dbReference type="Proteomes" id="UP001412239">
    <property type="component" value="Unassembled WGS sequence"/>
</dbReference>
<dbReference type="AlphaFoldDB" id="A0A292Q4P1"/>
<proteinExistence type="inferred from homology"/>